<dbReference type="PRINTS" id="PR01415">
    <property type="entry name" value="ANKYRIN"/>
</dbReference>
<gene>
    <name evidence="4" type="ORF">SAMN04487818_113211</name>
</gene>
<dbReference type="InterPro" id="IPR036770">
    <property type="entry name" value="Ankyrin_rpt-contain_sf"/>
</dbReference>
<protein>
    <submittedName>
        <fullName evidence="4">Ankyrin repeat-containing protein</fullName>
    </submittedName>
</protein>
<dbReference type="PROSITE" id="PS50297">
    <property type="entry name" value="ANK_REP_REGION"/>
    <property type="match status" value="1"/>
</dbReference>
<dbReference type="PANTHER" id="PTHR24171">
    <property type="entry name" value="ANKYRIN REPEAT DOMAIN-CONTAINING PROTEIN 39-RELATED"/>
    <property type="match status" value="1"/>
</dbReference>
<dbReference type="InterPro" id="IPR002110">
    <property type="entry name" value="Ankyrin_rpt"/>
</dbReference>
<dbReference type="STRING" id="155974.SAMN04487818_113211"/>
<reference evidence="5" key="1">
    <citation type="submission" date="2016-10" db="EMBL/GenBank/DDBJ databases">
        <authorList>
            <person name="Varghese N."/>
            <person name="Submissions S."/>
        </authorList>
    </citation>
    <scope>NUCLEOTIDE SEQUENCE [LARGE SCALE GENOMIC DNA]</scope>
    <source>
        <strain evidence="5">DSM 44260</strain>
    </source>
</reference>
<keyword evidence="2 3" id="KW-0040">ANK repeat</keyword>
<name>A0A1H9XBE4_9PSEU</name>
<feature type="repeat" description="ANK" evidence="3">
    <location>
        <begin position="35"/>
        <end position="67"/>
    </location>
</feature>
<dbReference type="Gene3D" id="1.25.40.20">
    <property type="entry name" value="Ankyrin repeat-containing domain"/>
    <property type="match status" value="1"/>
</dbReference>
<dbReference type="AlphaFoldDB" id="A0A1H9XBE4"/>
<evidence type="ECO:0000256" key="2">
    <source>
        <dbReference type="ARBA" id="ARBA00023043"/>
    </source>
</evidence>
<dbReference type="PROSITE" id="PS50088">
    <property type="entry name" value="ANK_REPEAT"/>
    <property type="match status" value="1"/>
</dbReference>
<evidence type="ECO:0000313" key="4">
    <source>
        <dbReference type="EMBL" id="SES42973.1"/>
    </source>
</evidence>
<evidence type="ECO:0000313" key="5">
    <source>
        <dbReference type="Proteomes" id="UP000199051"/>
    </source>
</evidence>
<dbReference type="Pfam" id="PF12796">
    <property type="entry name" value="Ank_2"/>
    <property type="match status" value="1"/>
</dbReference>
<dbReference type="Proteomes" id="UP000199051">
    <property type="component" value="Unassembled WGS sequence"/>
</dbReference>
<dbReference type="EMBL" id="FOGI01000013">
    <property type="protein sequence ID" value="SES42973.1"/>
    <property type="molecule type" value="Genomic_DNA"/>
</dbReference>
<accession>A0A1H9XBE4</accession>
<proteinExistence type="predicted"/>
<sequence length="127" mass="13236">MTSRTALHQVARSGTAAEATALIASGEDPGSPDHNGFTPLHLAAQFGNLAVAEILLRSGAPVDPQNTHSNTPLFTAVFTSQGHGDMINLLRAHGANPTLPNAAGQTPLGLARLIANHNVHQFFTDLD</sequence>
<dbReference type="SUPFAM" id="SSF48403">
    <property type="entry name" value="Ankyrin repeat"/>
    <property type="match status" value="1"/>
</dbReference>
<keyword evidence="1" id="KW-0677">Repeat</keyword>
<dbReference type="RefSeq" id="WP_092785124.1">
    <property type="nucleotide sequence ID" value="NZ_FOGI01000013.1"/>
</dbReference>
<dbReference type="SMART" id="SM00248">
    <property type="entry name" value="ANK"/>
    <property type="match status" value="3"/>
</dbReference>
<organism evidence="4 5">
    <name type="scientific">Actinokineospora terrae</name>
    <dbReference type="NCBI Taxonomy" id="155974"/>
    <lineage>
        <taxon>Bacteria</taxon>
        <taxon>Bacillati</taxon>
        <taxon>Actinomycetota</taxon>
        <taxon>Actinomycetes</taxon>
        <taxon>Pseudonocardiales</taxon>
        <taxon>Pseudonocardiaceae</taxon>
        <taxon>Actinokineospora</taxon>
    </lineage>
</organism>
<evidence type="ECO:0000256" key="1">
    <source>
        <dbReference type="ARBA" id="ARBA00022737"/>
    </source>
</evidence>
<evidence type="ECO:0000256" key="3">
    <source>
        <dbReference type="PROSITE-ProRule" id="PRU00023"/>
    </source>
</evidence>
<keyword evidence="5" id="KW-1185">Reference proteome</keyword>